<dbReference type="Gene3D" id="3.30.530.20">
    <property type="match status" value="1"/>
</dbReference>
<dbReference type="EMBL" id="JAHZSS010000002">
    <property type="protein sequence ID" value="MBW8190063.1"/>
    <property type="molecule type" value="Genomic_DNA"/>
</dbReference>
<dbReference type="PANTHER" id="PTHR19308:SF14">
    <property type="entry name" value="START DOMAIN-CONTAINING PROTEIN"/>
    <property type="match status" value="1"/>
</dbReference>
<reference evidence="3" key="1">
    <citation type="submission" date="2021-07" db="EMBL/GenBank/DDBJ databases">
        <title>Neiella marina sp. nov., isolated from the intestinal content of sea cucumber Apostichopus japonicus.</title>
        <authorList>
            <person name="Bai X."/>
        </authorList>
    </citation>
    <scope>NUCLEOTIDE SEQUENCE</scope>
    <source>
        <strain evidence="3">126</strain>
    </source>
</reference>
<feature type="compositionally biased region" description="Polar residues" evidence="1">
    <location>
        <begin position="1"/>
        <end position="11"/>
    </location>
</feature>
<dbReference type="RefSeq" id="WP_220102731.1">
    <property type="nucleotide sequence ID" value="NZ_JAHZSS010000002.1"/>
</dbReference>
<protein>
    <recommendedName>
        <fullName evidence="2">START domain-containing protein</fullName>
    </recommendedName>
</protein>
<keyword evidence="4" id="KW-1185">Reference proteome</keyword>
<dbReference type="InterPro" id="IPR023393">
    <property type="entry name" value="START-like_dom_sf"/>
</dbReference>
<evidence type="ECO:0000313" key="4">
    <source>
        <dbReference type="Proteomes" id="UP001166251"/>
    </source>
</evidence>
<proteinExistence type="predicted"/>
<dbReference type="InterPro" id="IPR051213">
    <property type="entry name" value="START_lipid_transfer"/>
</dbReference>
<evidence type="ECO:0000256" key="1">
    <source>
        <dbReference type="SAM" id="MobiDB-lite"/>
    </source>
</evidence>
<feature type="domain" description="START" evidence="2">
    <location>
        <begin position="30"/>
        <end position="208"/>
    </location>
</feature>
<dbReference type="PROSITE" id="PS50848">
    <property type="entry name" value="START"/>
    <property type="match status" value="1"/>
</dbReference>
<gene>
    <name evidence="3" type="ORF">K0504_03365</name>
</gene>
<sequence>MSFATIQTATANDDEPSLAAPLSQLPAGQWRVHWQRDGALFASRKLNGMKQREYFARLQLPVPAEAMLSLLLDTEQVESWVHHARHAKVLHQLGLDHYIVYSQYSPPWPIRNRDLVTESRHWQTNKGIWLLAQARPRMRSKHSGYLRVQQMQSCWYGKRLGEQRSELTYLGHIQDPGVLPSFIINPAQAQVLEKTLENLTETIIGYGKAPAASWQFPTPKVTGYCQRLQTVISNRELNGHH</sequence>
<accession>A0ABS7ECL6</accession>
<dbReference type="InterPro" id="IPR002913">
    <property type="entry name" value="START_lipid-bd_dom"/>
</dbReference>
<evidence type="ECO:0000313" key="3">
    <source>
        <dbReference type="EMBL" id="MBW8190063.1"/>
    </source>
</evidence>
<organism evidence="3 4">
    <name type="scientific">Neiella holothuriorum</name>
    <dbReference type="NCBI Taxonomy" id="2870530"/>
    <lineage>
        <taxon>Bacteria</taxon>
        <taxon>Pseudomonadati</taxon>
        <taxon>Pseudomonadota</taxon>
        <taxon>Gammaproteobacteria</taxon>
        <taxon>Alteromonadales</taxon>
        <taxon>Echinimonadaceae</taxon>
        <taxon>Neiella</taxon>
    </lineage>
</organism>
<dbReference type="Proteomes" id="UP001166251">
    <property type="component" value="Unassembled WGS sequence"/>
</dbReference>
<name>A0ABS7ECL6_9GAMM</name>
<evidence type="ECO:0000259" key="2">
    <source>
        <dbReference type="PROSITE" id="PS50848"/>
    </source>
</evidence>
<dbReference type="Pfam" id="PF01852">
    <property type="entry name" value="START"/>
    <property type="match status" value="1"/>
</dbReference>
<comment type="caution">
    <text evidence="3">The sequence shown here is derived from an EMBL/GenBank/DDBJ whole genome shotgun (WGS) entry which is preliminary data.</text>
</comment>
<dbReference type="SUPFAM" id="SSF55961">
    <property type="entry name" value="Bet v1-like"/>
    <property type="match status" value="1"/>
</dbReference>
<feature type="region of interest" description="Disordered" evidence="1">
    <location>
        <begin position="1"/>
        <end position="20"/>
    </location>
</feature>
<dbReference type="PANTHER" id="PTHR19308">
    <property type="entry name" value="PHOSPHATIDYLCHOLINE TRANSFER PROTEIN"/>
    <property type="match status" value="1"/>
</dbReference>